<reference evidence="2" key="1">
    <citation type="journal article" date="2020" name="Stud. Mycol.">
        <title>101 Dothideomycetes genomes: a test case for predicting lifestyles and emergence of pathogens.</title>
        <authorList>
            <person name="Haridas S."/>
            <person name="Albert R."/>
            <person name="Binder M."/>
            <person name="Bloem J."/>
            <person name="Labutti K."/>
            <person name="Salamov A."/>
            <person name="Andreopoulos B."/>
            <person name="Baker S."/>
            <person name="Barry K."/>
            <person name="Bills G."/>
            <person name="Bluhm B."/>
            <person name="Cannon C."/>
            <person name="Castanera R."/>
            <person name="Culley D."/>
            <person name="Daum C."/>
            <person name="Ezra D."/>
            <person name="Gonzalez J."/>
            <person name="Henrissat B."/>
            <person name="Kuo A."/>
            <person name="Liang C."/>
            <person name="Lipzen A."/>
            <person name="Lutzoni F."/>
            <person name="Magnuson J."/>
            <person name="Mondo S."/>
            <person name="Nolan M."/>
            <person name="Ohm R."/>
            <person name="Pangilinan J."/>
            <person name="Park H.-J."/>
            <person name="Ramirez L."/>
            <person name="Alfaro M."/>
            <person name="Sun H."/>
            <person name="Tritt A."/>
            <person name="Yoshinaga Y."/>
            <person name="Zwiers L.-H."/>
            <person name="Turgeon B."/>
            <person name="Goodwin S."/>
            <person name="Spatafora J."/>
            <person name="Crous P."/>
            <person name="Grigoriev I."/>
        </authorList>
    </citation>
    <scope>NUCLEOTIDE SEQUENCE</scope>
    <source>
        <strain evidence="2">CBS 262.69</strain>
    </source>
</reference>
<dbReference type="Proteomes" id="UP000799640">
    <property type="component" value="Unassembled WGS sequence"/>
</dbReference>
<dbReference type="PANTHER" id="PTHR14303">
    <property type="entry name" value="DNA POLYMERASE DELTA SUBUNIT 4"/>
    <property type="match status" value="1"/>
</dbReference>
<keyword evidence="3" id="KW-1185">Reference proteome</keyword>
<dbReference type="InterPro" id="IPR007218">
    <property type="entry name" value="DNA_pol_delta_4"/>
</dbReference>
<organism evidence="2 3">
    <name type="scientific">Trichodelitschia bisporula</name>
    <dbReference type="NCBI Taxonomy" id="703511"/>
    <lineage>
        <taxon>Eukaryota</taxon>
        <taxon>Fungi</taxon>
        <taxon>Dikarya</taxon>
        <taxon>Ascomycota</taxon>
        <taxon>Pezizomycotina</taxon>
        <taxon>Dothideomycetes</taxon>
        <taxon>Dothideomycetes incertae sedis</taxon>
        <taxon>Phaeotrichales</taxon>
        <taxon>Phaeotrichaceae</taxon>
        <taxon>Trichodelitschia</taxon>
    </lineage>
</organism>
<evidence type="ECO:0000313" key="3">
    <source>
        <dbReference type="Proteomes" id="UP000799640"/>
    </source>
</evidence>
<proteinExistence type="predicted"/>
<dbReference type="EMBL" id="ML996706">
    <property type="protein sequence ID" value="KAF2396667.1"/>
    <property type="molecule type" value="Genomic_DNA"/>
</dbReference>
<evidence type="ECO:0008006" key="4">
    <source>
        <dbReference type="Google" id="ProtNLM"/>
    </source>
</evidence>
<evidence type="ECO:0000256" key="1">
    <source>
        <dbReference type="SAM" id="MobiDB-lite"/>
    </source>
</evidence>
<dbReference type="GO" id="GO:0003887">
    <property type="term" value="F:DNA-directed DNA polymerase activity"/>
    <property type="evidence" value="ECO:0007669"/>
    <property type="project" value="TreeGrafter"/>
</dbReference>
<dbReference type="GO" id="GO:0043625">
    <property type="term" value="C:delta DNA polymerase complex"/>
    <property type="evidence" value="ECO:0007669"/>
    <property type="project" value="TreeGrafter"/>
</dbReference>
<dbReference type="GO" id="GO:0006261">
    <property type="term" value="P:DNA-templated DNA replication"/>
    <property type="evidence" value="ECO:0007669"/>
    <property type="project" value="TreeGrafter"/>
</dbReference>
<gene>
    <name evidence="2" type="ORF">EJ06DRAFT_483324</name>
</gene>
<dbReference type="AlphaFoldDB" id="A0A6G1HLF2"/>
<protein>
    <recommendedName>
        <fullName evidence="4">DNA polymerase delta subunit 4</fullName>
    </recommendedName>
</protein>
<accession>A0A6G1HLF2</accession>
<name>A0A6G1HLF2_9PEZI</name>
<dbReference type="GO" id="GO:0000731">
    <property type="term" value="P:DNA synthesis involved in DNA repair"/>
    <property type="evidence" value="ECO:0007669"/>
    <property type="project" value="InterPro"/>
</dbReference>
<dbReference type="OrthoDB" id="337486at2759"/>
<evidence type="ECO:0000313" key="2">
    <source>
        <dbReference type="EMBL" id="KAF2396667.1"/>
    </source>
</evidence>
<feature type="compositionally biased region" description="Basic and acidic residues" evidence="1">
    <location>
        <begin position="49"/>
        <end position="59"/>
    </location>
</feature>
<dbReference type="Pfam" id="PF04081">
    <property type="entry name" value="DNA_pol_delta_4"/>
    <property type="match status" value="1"/>
</dbReference>
<dbReference type="PANTHER" id="PTHR14303:SF0">
    <property type="entry name" value="DNA POLYMERASE DELTA SUBUNIT 4"/>
    <property type="match status" value="1"/>
</dbReference>
<feature type="region of interest" description="Disordered" evidence="1">
    <location>
        <begin position="1"/>
        <end position="105"/>
    </location>
</feature>
<sequence length="206" mass="22632">MAPPKRQSNRLAGATRSATPKGNVKPKATQSTLAFHGAGGIRKPGAAEPGKDVKDKNAEELSVEVAEPEKEVTEPEEEVATPVELEVESPAVAPEADPTLPPEEAAARAVTDAQIKEFWEGKEKERRAPRVHQEGLSVEEKLCRQWDTDARYGPCMGISRIKRWRRAHGLGLDPPIEVYAILLREQKADKQAYVDKLMSPRAGEEP</sequence>